<accession>A0A0F9IIJ8</accession>
<reference evidence="1" key="1">
    <citation type="journal article" date="2015" name="Nature">
        <title>Complex archaea that bridge the gap between prokaryotes and eukaryotes.</title>
        <authorList>
            <person name="Spang A."/>
            <person name="Saw J.H."/>
            <person name="Jorgensen S.L."/>
            <person name="Zaremba-Niedzwiedzka K."/>
            <person name="Martijn J."/>
            <person name="Lind A.E."/>
            <person name="van Eijk R."/>
            <person name="Schleper C."/>
            <person name="Guy L."/>
            <person name="Ettema T.J."/>
        </authorList>
    </citation>
    <scope>NUCLEOTIDE SEQUENCE</scope>
</reference>
<gene>
    <name evidence="1" type="ORF">LCGC14_1575410</name>
</gene>
<proteinExistence type="predicted"/>
<comment type="caution">
    <text evidence="1">The sequence shown here is derived from an EMBL/GenBank/DDBJ whole genome shotgun (WGS) entry which is preliminary data.</text>
</comment>
<dbReference type="EMBL" id="LAZR01012334">
    <property type="protein sequence ID" value="KKM27377.1"/>
    <property type="molecule type" value="Genomic_DNA"/>
</dbReference>
<dbReference type="AlphaFoldDB" id="A0A0F9IIJ8"/>
<evidence type="ECO:0000313" key="1">
    <source>
        <dbReference type="EMBL" id="KKM27377.1"/>
    </source>
</evidence>
<sequence length="110" mass="12697">MPRQPSFNCYVCPRDIFYKRSELRARKFKLYCPEHLPEKEPPWPHCPKCDDDDFGVFNWKGSPEKTTVRCEQCGFKDSSLNHFDAMTIKITVGPLRGSLAGTSTVRVVKK</sequence>
<organism evidence="1">
    <name type="scientific">marine sediment metagenome</name>
    <dbReference type="NCBI Taxonomy" id="412755"/>
    <lineage>
        <taxon>unclassified sequences</taxon>
        <taxon>metagenomes</taxon>
        <taxon>ecological metagenomes</taxon>
    </lineage>
</organism>
<name>A0A0F9IIJ8_9ZZZZ</name>
<protein>
    <submittedName>
        <fullName evidence="1">Uncharacterized protein</fullName>
    </submittedName>
</protein>